<feature type="region of interest" description="Disordered" evidence="1">
    <location>
        <begin position="188"/>
        <end position="216"/>
    </location>
</feature>
<gene>
    <name evidence="2" type="ORF">CTI12_AA515870</name>
</gene>
<organism evidence="2 3">
    <name type="scientific">Artemisia annua</name>
    <name type="common">Sweet wormwood</name>
    <dbReference type="NCBI Taxonomy" id="35608"/>
    <lineage>
        <taxon>Eukaryota</taxon>
        <taxon>Viridiplantae</taxon>
        <taxon>Streptophyta</taxon>
        <taxon>Embryophyta</taxon>
        <taxon>Tracheophyta</taxon>
        <taxon>Spermatophyta</taxon>
        <taxon>Magnoliopsida</taxon>
        <taxon>eudicotyledons</taxon>
        <taxon>Gunneridae</taxon>
        <taxon>Pentapetalae</taxon>
        <taxon>asterids</taxon>
        <taxon>campanulids</taxon>
        <taxon>Asterales</taxon>
        <taxon>Asteraceae</taxon>
        <taxon>Asteroideae</taxon>
        <taxon>Anthemideae</taxon>
        <taxon>Artemisiinae</taxon>
        <taxon>Artemisia</taxon>
    </lineage>
</organism>
<feature type="compositionally biased region" description="Polar residues" evidence="1">
    <location>
        <begin position="75"/>
        <end position="85"/>
    </location>
</feature>
<name>A0A2U1L9K9_ARTAN</name>
<reference evidence="2 3" key="1">
    <citation type="journal article" date="2018" name="Mol. Plant">
        <title>The genome of Artemisia annua provides insight into the evolution of Asteraceae family and artemisinin biosynthesis.</title>
        <authorList>
            <person name="Shen Q."/>
            <person name="Zhang L."/>
            <person name="Liao Z."/>
            <person name="Wang S."/>
            <person name="Yan T."/>
            <person name="Shi P."/>
            <person name="Liu M."/>
            <person name="Fu X."/>
            <person name="Pan Q."/>
            <person name="Wang Y."/>
            <person name="Lv Z."/>
            <person name="Lu X."/>
            <person name="Zhang F."/>
            <person name="Jiang W."/>
            <person name="Ma Y."/>
            <person name="Chen M."/>
            <person name="Hao X."/>
            <person name="Li L."/>
            <person name="Tang Y."/>
            <person name="Lv G."/>
            <person name="Zhou Y."/>
            <person name="Sun X."/>
            <person name="Brodelius P.E."/>
            <person name="Rose J.K.C."/>
            <person name="Tang K."/>
        </authorList>
    </citation>
    <scope>NUCLEOTIDE SEQUENCE [LARGE SCALE GENOMIC DNA]</scope>
    <source>
        <strain evidence="3">cv. Huhao1</strain>
        <tissue evidence="2">Leaf</tissue>
    </source>
</reference>
<evidence type="ECO:0000256" key="1">
    <source>
        <dbReference type="SAM" id="MobiDB-lite"/>
    </source>
</evidence>
<evidence type="ECO:0000313" key="2">
    <source>
        <dbReference type="EMBL" id="PWA45631.1"/>
    </source>
</evidence>
<feature type="compositionally biased region" description="Polar residues" evidence="1">
    <location>
        <begin position="50"/>
        <end position="59"/>
    </location>
</feature>
<keyword evidence="3" id="KW-1185">Reference proteome</keyword>
<dbReference type="AlphaFoldDB" id="A0A2U1L9K9"/>
<accession>A0A2U1L9K9</accession>
<dbReference type="Proteomes" id="UP000245207">
    <property type="component" value="Unassembled WGS sequence"/>
</dbReference>
<comment type="caution">
    <text evidence="2">The sequence shown here is derived from an EMBL/GenBank/DDBJ whole genome shotgun (WGS) entry which is preliminary data.</text>
</comment>
<sequence>MNNSLENVNPIIHLNGNMNSSSYYVRNSCNFSTENTNVLNDITNFSQCDPSQMRLSQNTSSRSGRGRRRLGDITRANNGSRTTIRSRGAGYSDSAVNLMTSQTYPSSAIGMTRHSSNENFRFIRRNVTLGGTQSSGNIECLTNPSVNNVSSTLMSAFCSSRSINLDNGPDVNLSNVSLICQTTIRRPRRVSRRSTPSTRISNSNGSFVDTDSSDSLDSSFSSYWDCGVADRRCEHCQTVLWYEERTIKSYNPVNPKISVCCGDGKIRLDYIKDPPDILNEFGSCRTSYQSLLNNDNEIEEYLNWRYISACEACYKNMNFDLHYWSFVVERLPFHEEDCNRVYFRDDDDAEVITERSSSSKTKFTEWMVANQLYPEGRHLTYVEYPSMFTWHDDIKAWKPRKNGDDTEWVDTICGGSEWQRGRQLIDLFVSILLFCDVSDVGQFFRSSLPYLAPDVVHSQRCHLQNPNICFTDEEILNYTLLEIDEVLNSNNRSLSDFTELP</sequence>
<dbReference type="STRING" id="35608.A0A2U1L9K9"/>
<dbReference type="EMBL" id="PKPP01010664">
    <property type="protein sequence ID" value="PWA45631.1"/>
    <property type="molecule type" value="Genomic_DNA"/>
</dbReference>
<evidence type="ECO:0000313" key="3">
    <source>
        <dbReference type="Proteomes" id="UP000245207"/>
    </source>
</evidence>
<proteinExistence type="predicted"/>
<feature type="compositionally biased region" description="Low complexity" evidence="1">
    <location>
        <begin position="193"/>
        <end position="216"/>
    </location>
</feature>
<protein>
    <submittedName>
        <fullName evidence="2">Uncharacterized protein</fullName>
    </submittedName>
</protein>
<feature type="region of interest" description="Disordered" evidence="1">
    <location>
        <begin position="50"/>
        <end position="87"/>
    </location>
</feature>
<dbReference type="OrthoDB" id="1751583at2759"/>